<dbReference type="InterPro" id="IPR032716">
    <property type="entry name" value="ACC_epsilon"/>
</dbReference>
<name>A0ABY7PG25_9ACTN</name>
<keyword evidence="3" id="KW-1185">Reference proteome</keyword>
<evidence type="ECO:0000256" key="1">
    <source>
        <dbReference type="SAM" id="MobiDB-lite"/>
    </source>
</evidence>
<geneLocation type="plasmid" evidence="2 3">
    <name>punmamed1</name>
</geneLocation>
<dbReference type="EMBL" id="CP115301">
    <property type="protein sequence ID" value="WBO69594.1"/>
    <property type="molecule type" value="Genomic_DNA"/>
</dbReference>
<proteinExistence type="predicted"/>
<reference evidence="2 3" key="1">
    <citation type="submission" date="2022-12" db="EMBL/GenBank/DDBJ databases">
        <title>HUAS 2-6.</title>
        <authorList>
            <person name="Mo P."/>
        </authorList>
    </citation>
    <scope>NUCLEOTIDE SEQUENCE [LARGE SCALE GENOMIC DNA]</scope>
    <source>
        <strain evidence="2 3">HUAS 2-6</strain>
        <plasmid evidence="2 3">punmamed1</plasmid>
    </source>
</reference>
<accession>A0ABY7PG25</accession>
<gene>
    <name evidence="2" type="ORF">O1G22_43380</name>
</gene>
<dbReference type="Pfam" id="PF13822">
    <property type="entry name" value="ACC_epsilon"/>
    <property type="match status" value="1"/>
</dbReference>
<evidence type="ECO:0000313" key="3">
    <source>
        <dbReference type="Proteomes" id="UP001212326"/>
    </source>
</evidence>
<evidence type="ECO:0000313" key="2">
    <source>
        <dbReference type="EMBL" id="WBO69594.1"/>
    </source>
</evidence>
<feature type="region of interest" description="Disordered" evidence="1">
    <location>
        <begin position="33"/>
        <end position="63"/>
    </location>
</feature>
<sequence length="63" mass="7079">MDNVETVLRVERGQAGAEELAAVATVLLALRARGQEEPETQPPSPGWNWWKRPHDYAPPGSWR</sequence>
<protein>
    <submittedName>
        <fullName evidence="2">Acyl-CoA carboxylase subunit epsilon</fullName>
    </submittedName>
</protein>
<dbReference type="Proteomes" id="UP001212326">
    <property type="component" value="Plasmid punmamed1"/>
</dbReference>
<organism evidence="2 3">
    <name type="scientific">Streptomyces camelliae</name>
    <dbReference type="NCBI Taxonomy" id="3004093"/>
    <lineage>
        <taxon>Bacteria</taxon>
        <taxon>Bacillati</taxon>
        <taxon>Actinomycetota</taxon>
        <taxon>Actinomycetes</taxon>
        <taxon>Kitasatosporales</taxon>
        <taxon>Streptomycetaceae</taxon>
        <taxon>Streptomyces</taxon>
    </lineage>
</organism>
<keyword evidence="2" id="KW-0614">Plasmid</keyword>
<dbReference type="RefSeq" id="WP_225102378.1">
    <property type="nucleotide sequence ID" value="NZ_CP115301.1"/>
</dbReference>